<accession>A0AAN9I8V1</accession>
<dbReference type="PANTHER" id="PTHR33070:SF129">
    <property type="entry name" value="DUF241 DOMAIN PROTEIN"/>
    <property type="match status" value="1"/>
</dbReference>
<gene>
    <name evidence="1" type="ORF">RJT34_31888</name>
</gene>
<dbReference type="EMBL" id="JAYKXN010000008">
    <property type="protein sequence ID" value="KAK7264281.1"/>
    <property type="molecule type" value="Genomic_DNA"/>
</dbReference>
<evidence type="ECO:0000313" key="1">
    <source>
        <dbReference type="EMBL" id="KAK7264281.1"/>
    </source>
</evidence>
<organism evidence="1 2">
    <name type="scientific">Clitoria ternatea</name>
    <name type="common">Butterfly pea</name>
    <dbReference type="NCBI Taxonomy" id="43366"/>
    <lineage>
        <taxon>Eukaryota</taxon>
        <taxon>Viridiplantae</taxon>
        <taxon>Streptophyta</taxon>
        <taxon>Embryophyta</taxon>
        <taxon>Tracheophyta</taxon>
        <taxon>Spermatophyta</taxon>
        <taxon>Magnoliopsida</taxon>
        <taxon>eudicotyledons</taxon>
        <taxon>Gunneridae</taxon>
        <taxon>Pentapetalae</taxon>
        <taxon>rosids</taxon>
        <taxon>fabids</taxon>
        <taxon>Fabales</taxon>
        <taxon>Fabaceae</taxon>
        <taxon>Papilionoideae</taxon>
        <taxon>50 kb inversion clade</taxon>
        <taxon>NPAAA clade</taxon>
        <taxon>indigoferoid/millettioid clade</taxon>
        <taxon>Phaseoleae</taxon>
        <taxon>Clitoria</taxon>
    </lineage>
</organism>
<dbReference type="Proteomes" id="UP001359559">
    <property type="component" value="Unassembled WGS sequence"/>
</dbReference>
<dbReference type="AlphaFoldDB" id="A0AAN9I8V1"/>
<proteinExistence type="predicted"/>
<protein>
    <submittedName>
        <fullName evidence="1">Uncharacterized protein</fullName>
    </submittedName>
</protein>
<dbReference type="PANTHER" id="PTHR33070">
    <property type="entry name" value="OS06G0725500 PROTEIN"/>
    <property type="match status" value="1"/>
</dbReference>
<dbReference type="Pfam" id="PF03087">
    <property type="entry name" value="BPS1"/>
    <property type="match status" value="1"/>
</dbReference>
<dbReference type="GO" id="GO:0048364">
    <property type="term" value="P:root development"/>
    <property type="evidence" value="ECO:0007669"/>
    <property type="project" value="InterPro"/>
</dbReference>
<name>A0AAN9I8V1_CLITE</name>
<evidence type="ECO:0000313" key="2">
    <source>
        <dbReference type="Proteomes" id="UP001359559"/>
    </source>
</evidence>
<keyword evidence="2" id="KW-1185">Reference proteome</keyword>
<dbReference type="GO" id="GO:0048367">
    <property type="term" value="P:shoot system development"/>
    <property type="evidence" value="ECO:0007669"/>
    <property type="project" value="InterPro"/>
</dbReference>
<reference evidence="1 2" key="1">
    <citation type="submission" date="2024-01" db="EMBL/GenBank/DDBJ databases">
        <title>The genomes of 5 underutilized Papilionoideae crops provide insights into root nodulation and disease resistance.</title>
        <authorList>
            <person name="Yuan L."/>
        </authorList>
    </citation>
    <scope>NUCLEOTIDE SEQUENCE [LARGE SCALE GENOMIC DNA]</scope>
    <source>
        <strain evidence="1">LY-2023</strain>
        <tissue evidence="1">Leaf</tissue>
    </source>
</reference>
<dbReference type="InterPro" id="IPR004320">
    <property type="entry name" value="BPS1_pln"/>
</dbReference>
<comment type="caution">
    <text evidence="1">The sequence shown here is derived from an EMBL/GenBank/DDBJ whole genome shotgun (WGS) entry which is preliminary data.</text>
</comment>
<sequence length="294" mass="33306">MMHEKMAAIGKNTKSSCHLRSNSLPSAAHPLVSQFEGNLQRLKGSEATSSLSSSSLSHKLNDMQDLHDCIDKLLQLPIEQATLAQTCHDKLVDELLERSLILLEICSTAEDFLLQSKESMHKLQSVIRRKRGNETEFEVEGAKYLALRKMMKKKIRKAVENLKAMKNENNDSSTSPVLSFLKEAEAITLSSLECLLLFISDPKGHSKNSRWSAITKLMQPKREVCDSQEPNKNEFVKVDAALQSLINHRPSFGENFQSDMENLKMCIQDLEMGVEQLSRKLIRNRVTLLNIFNH</sequence>